<proteinExistence type="predicted"/>
<dbReference type="Gene3D" id="3.40.50.850">
    <property type="entry name" value="Isochorismatase-like"/>
    <property type="match status" value="1"/>
</dbReference>
<evidence type="ECO:0000313" key="3">
    <source>
        <dbReference type="EMBL" id="MBB3874229.1"/>
    </source>
</evidence>
<comment type="caution">
    <text evidence="3">The sequence shown here is derived from an EMBL/GenBank/DDBJ whole genome shotgun (WGS) entry which is preliminary data.</text>
</comment>
<keyword evidence="1 3" id="KW-0378">Hydrolase</keyword>
<dbReference type="PRINTS" id="PR01398">
    <property type="entry name" value="ISCHRISMTASE"/>
</dbReference>
<sequence>MTTPVLLVIDVLNDFTKQHSDADRASLIGGINDLAHTVRSANGRVIWVRQEFAPDLNDAFLGMRLHNDRVTIVGTVGAQLDDGLQPAEQDTIIVKKRYSAFFGTELDAILRRPIDTTLIICGLNTHACVRTSVIDAYQRDYDVVIATDVTRSYDQQHHLISLRYLGARIARLKTNDEIANMLTVSQ</sequence>
<evidence type="ECO:0000259" key="2">
    <source>
        <dbReference type="Pfam" id="PF00857"/>
    </source>
</evidence>
<keyword evidence="3" id="KW-0456">Lyase</keyword>
<name>A0AAW3TRZ6_9SPHN</name>
<protein>
    <submittedName>
        <fullName evidence="3">Bifunctional isochorismate lyase/aryl carrier protein</fullName>
        <ecNumber evidence="3">3.3.2.1</ecNumber>
    </submittedName>
</protein>
<dbReference type="InterPro" id="IPR036380">
    <property type="entry name" value="Isochorismatase-like_sf"/>
</dbReference>
<gene>
    <name evidence="3" type="ORF">GGR47_000445</name>
</gene>
<reference evidence="3 4" key="1">
    <citation type="submission" date="2020-08" db="EMBL/GenBank/DDBJ databases">
        <title>Genomic Encyclopedia of Type Strains, Phase IV (KMG-IV): sequencing the most valuable type-strain genomes for metagenomic binning, comparative biology and taxonomic classification.</title>
        <authorList>
            <person name="Goeker M."/>
        </authorList>
    </citation>
    <scope>NUCLEOTIDE SEQUENCE [LARGE SCALE GENOMIC DNA]</scope>
    <source>
        <strain evidence="3 4">DSM 15581</strain>
    </source>
</reference>
<dbReference type="InterPro" id="IPR000868">
    <property type="entry name" value="Isochorismatase-like_dom"/>
</dbReference>
<dbReference type="EMBL" id="JACIDB010000001">
    <property type="protein sequence ID" value="MBB3874229.1"/>
    <property type="molecule type" value="Genomic_DNA"/>
</dbReference>
<accession>A0AAW3TRZ6</accession>
<dbReference type="CDD" id="cd00431">
    <property type="entry name" value="cysteine_hydrolases"/>
    <property type="match status" value="1"/>
</dbReference>
<dbReference type="PANTHER" id="PTHR43540:SF6">
    <property type="entry name" value="ISOCHORISMATASE-LIKE DOMAIN-CONTAINING PROTEIN"/>
    <property type="match status" value="1"/>
</dbReference>
<dbReference type="Pfam" id="PF00857">
    <property type="entry name" value="Isochorismatase"/>
    <property type="match status" value="1"/>
</dbReference>
<dbReference type="AlphaFoldDB" id="A0AAW3TRZ6"/>
<dbReference type="GO" id="GO:0008908">
    <property type="term" value="F:isochorismatase activity"/>
    <property type="evidence" value="ECO:0007669"/>
    <property type="project" value="UniProtKB-EC"/>
</dbReference>
<dbReference type="SUPFAM" id="SSF52499">
    <property type="entry name" value="Isochorismatase-like hydrolases"/>
    <property type="match status" value="1"/>
</dbReference>
<dbReference type="Proteomes" id="UP000528945">
    <property type="component" value="Unassembled WGS sequence"/>
</dbReference>
<feature type="domain" description="Isochorismatase-like" evidence="2">
    <location>
        <begin position="5"/>
        <end position="173"/>
    </location>
</feature>
<keyword evidence="4" id="KW-1185">Reference proteome</keyword>
<dbReference type="GO" id="GO:0016829">
    <property type="term" value="F:lyase activity"/>
    <property type="evidence" value="ECO:0007669"/>
    <property type="project" value="UniProtKB-KW"/>
</dbReference>
<dbReference type="PANTHER" id="PTHR43540">
    <property type="entry name" value="PEROXYUREIDOACRYLATE/UREIDOACRYLATE AMIDOHYDROLASE-RELATED"/>
    <property type="match status" value="1"/>
</dbReference>
<dbReference type="InterPro" id="IPR050272">
    <property type="entry name" value="Isochorismatase-like_hydrls"/>
</dbReference>
<dbReference type="EC" id="3.3.2.1" evidence="3"/>
<evidence type="ECO:0000313" key="4">
    <source>
        <dbReference type="Proteomes" id="UP000528945"/>
    </source>
</evidence>
<dbReference type="RefSeq" id="WP_167509785.1">
    <property type="nucleotide sequence ID" value="NZ_JACIDB010000001.1"/>
</dbReference>
<dbReference type="InterPro" id="IPR016291">
    <property type="entry name" value="Isochorismatase"/>
</dbReference>
<evidence type="ECO:0000256" key="1">
    <source>
        <dbReference type="ARBA" id="ARBA00022801"/>
    </source>
</evidence>
<organism evidence="3 4">
    <name type="scientific">Sphingomonas aquatilis</name>
    <dbReference type="NCBI Taxonomy" id="93063"/>
    <lineage>
        <taxon>Bacteria</taxon>
        <taxon>Pseudomonadati</taxon>
        <taxon>Pseudomonadota</taxon>
        <taxon>Alphaproteobacteria</taxon>
        <taxon>Sphingomonadales</taxon>
        <taxon>Sphingomonadaceae</taxon>
        <taxon>Sphingomonas</taxon>
    </lineage>
</organism>